<comment type="caution">
    <text evidence="2">The sequence shown here is derived from an EMBL/GenBank/DDBJ whole genome shotgun (WGS) entry which is preliminary data.</text>
</comment>
<dbReference type="AlphaFoldDB" id="A0A543INQ2"/>
<dbReference type="Proteomes" id="UP000316706">
    <property type="component" value="Unassembled WGS sequence"/>
</dbReference>
<dbReference type="InterPro" id="IPR011009">
    <property type="entry name" value="Kinase-like_dom_sf"/>
</dbReference>
<dbReference type="OrthoDB" id="9797603at2"/>
<organism evidence="2 3">
    <name type="scientific">Actinomadura hallensis</name>
    <dbReference type="NCBI Taxonomy" id="337895"/>
    <lineage>
        <taxon>Bacteria</taxon>
        <taxon>Bacillati</taxon>
        <taxon>Actinomycetota</taxon>
        <taxon>Actinomycetes</taxon>
        <taxon>Streptosporangiales</taxon>
        <taxon>Thermomonosporaceae</taxon>
        <taxon>Actinomadura</taxon>
    </lineage>
</organism>
<evidence type="ECO:0000313" key="3">
    <source>
        <dbReference type="Proteomes" id="UP000316706"/>
    </source>
</evidence>
<dbReference type="Gene3D" id="3.90.1200.10">
    <property type="match status" value="1"/>
</dbReference>
<keyword evidence="2" id="KW-0808">Transferase</keyword>
<gene>
    <name evidence="2" type="ORF">FHX41_6010</name>
</gene>
<dbReference type="EMBL" id="VFPO01000001">
    <property type="protein sequence ID" value="TQM72216.1"/>
    <property type="molecule type" value="Genomic_DNA"/>
</dbReference>
<dbReference type="SUPFAM" id="SSF56112">
    <property type="entry name" value="Protein kinase-like (PK-like)"/>
    <property type="match status" value="1"/>
</dbReference>
<sequence length="306" mass="33944">MSRTAALPDAWEPKVRAVLASVRPDLARRPLRPLGAGHESVALLLDAESDTYVLRFPRGETGAASIAREARLLPELAGTLGVPIPRFAFTAPNPLGPGSFCCYPIVPGESLDEEDWHARGLLDEPETARRVAELIEAIHAFPVERARELGVPEVDLRARHTRELPRVHAEVVPLLPPDEARRLVAAYERYLGDDGNFVAPPTLIHADLSLDHLLVDGTRITGLIDFGDVRIGDPDYDLCYLWPETNPAFVRRLQEHRGRRLDARLEGKLRFWELADPVSDVLYGIEHGMPDVRDEGVDLLTTLLAP</sequence>
<accession>A0A543INQ2</accession>
<name>A0A543INQ2_9ACTN</name>
<dbReference type="Gene3D" id="3.30.200.20">
    <property type="entry name" value="Phosphorylase Kinase, domain 1"/>
    <property type="match status" value="1"/>
</dbReference>
<dbReference type="RefSeq" id="WP_141973718.1">
    <property type="nucleotide sequence ID" value="NZ_VFPO01000001.1"/>
</dbReference>
<evidence type="ECO:0000259" key="1">
    <source>
        <dbReference type="Pfam" id="PF01636"/>
    </source>
</evidence>
<feature type="domain" description="Aminoglycoside phosphotransferase" evidence="1">
    <location>
        <begin position="31"/>
        <end position="258"/>
    </location>
</feature>
<dbReference type="PANTHER" id="PTHR21310">
    <property type="entry name" value="AMINOGLYCOSIDE PHOSPHOTRANSFERASE-RELATED-RELATED"/>
    <property type="match status" value="1"/>
</dbReference>
<evidence type="ECO:0000313" key="2">
    <source>
        <dbReference type="EMBL" id="TQM72216.1"/>
    </source>
</evidence>
<reference evidence="2 3" key="1">
    <citation type="submission" date="2019-06" db="EMBL/GenBank/DDBJ databases">
        <title>Sequencing the genomes of 1000 actinobacteria strains.</title>
        <authorList>
            <person name="Klenk H.-P."/>
        </authorList>
    </citation>
    <scope>NUCLEOTIDE SEQUENCE [LARGE SCALE GENOMIC DNA]</scope>
    <source>
        <strain evidence="2 3">DSM 45043</strain>
    </source>
</reference>
<dbReference type="InterPro" id="IPR051678">
    <property type="entry name" value="AGP_Transferase"/>
</dbReference>
<keyword evidence="3" id="KW-1185">Reference proteome</keyword>
<dbReference type="GO" id="GO:0016740">
    <property type="term" value="F:transferase activity"/>
    <property type="evidence" value="ECO:0007669"/>
    <property type="project" value="UniProtKB-KW"/>
</dbReference>
<protein>
    <submittedName>
        <fullName evidence="2">Aminoglycoside 2''-phosphotransferase</fullName>
    </submittedName>
</protein>
<proteinExistence type="predicted"/>
<dbReference type="PANTHER" id="PTHR21310:SF42">
    <property type="entry name" value="BIFUNCTIONAL AAC_APH"/>
    <property type="match status" value="1"/>
</dbReference>
<dbReference type="InterPro" id="IPR002575">
    <property type="entry name" value="Aminoglycoside_PTrfase"/>
</dbReference>
<dbReference type="Pfam" id="PF01636">
    <property type="entry name" value="APH"/>
    <property type="match status" value="1"/>
</dbReference>